<name>A0A2P2QJ84_RHIMU</name>
<dbReference type="EMBL" id="GGEC01086578">
    <property type="protein sequence ID" value="MBX67062.1"/>
    <property type="molecule type" value="Transcribed_RNA"/>
</dbReference>
<evidence type="ECO:0000313" key="1">
    <source>
        <dbReference type="EMBL" id="MBX67062.1"/>
    </source>
</evidence>
<organism evidence="1">
    <name type="scientific">Rhizophora mucronata</name>
    <name type="common">Asiatic mangrove</name>
    <dbReference type="NCBI Taxonomy" id="61149"/>
    <lineage>
        <taxon>Eukaryota</taxon>
        <taxon>Viridiplantae</taxon>
        <taxon>Streptophyta</taxon>
        <taxon>Embryophyta</taxon>
        <taxon>Tracheophyta</taxon>
        <taxon>Spermatophyta</taxon>
        <taxon>Magnoliopsida</taxon>
        <taxon>eudicotyledons</taxon>
        <taxon>Gunneridae</taxon>
        <taxon>Pentapetalae</taxon>
        <taxon>rosids</taxon>
        <taxon>fabids</taxon>
        <taxon>Malpighiales</taxon>
        <taxon>Rhizophoraceae</taxon>
        <taxon>Rhizophora</taxon>
    </lineage>
</organism>
<sequence length="31" mass="3732">MLISLKLLRFYFCLICNSWLLGHTCYSLYLC</sequence>
<accession>A0A2P2QJ84</accession>
<protein>
    <submittedName>
        <fullName evidence="1">Uncharacterized protein</fullName>
    </submittedName>
</protein>
<reference evidence="1" key="1">
    <citation type="submission" date="2018-02" db="EMBL/GenBank/DDBJ databases">
        <title>Rhizophora mucronata_Transcriptome.</title>
        <authorList>
            <person name="Meera S.P."/>
            <person name="Sreeshan A."/>
            <person name="Augustine A."/>
        </authorList>
    </citation>
    <scope>NUCLEOTIDE SEQUENCE</scope>
    <source>
        <tissue evidence="1">Leaf</tissue>
    </source>
</reference>
<dbReference type="AlphaFoldDB" id="A0A2P2QJ84"/>
<proteinExistence type="predicted"/>